<dbReference type="SUPFAM" id="SSF52087">
    <property type="entry name" value="CRAL/TRIO domain"/>
    <property type="match status" value="1"/>
</dbReference>
<proteinExistence type="predicted"/>
<evidence type="ECO:0000313" key="4">
    <source>
        <dbReference type="EMBL" id="CAI3982745.1"/>
    </source>
</evidence>
<evidence type="ECO:0000313" key="6">
    <source>
        <dbReference type="EMBL" id="CAL4770057.1"/>
    </source>
</evidence>
<dbReference type="PROSITE" id="PS50191">
    <property type="entry name" value="CRAL_TRIO"/>
    <property type="match status" value="1"/>
</dbReference>
<sequence length="241" mass="26769">MDNDLQLMRTGMEYMMKLLDDNSYERKQMLYAIKVIDLTNLGRETLPIFVPEIRKFAQENGKQMMEMYCDQDILILMLNAPFIVRLVLAFATTIMSKRQSNRIKTFSSATSADAQKILRAIGPPSMFPASLGGTRKERSIPFYFPLAQDDPQRIKSWMALSSSGISRSGASNPPPRNEALDEAPKMPLGVNSLSTDVEEVKDAELTPNTEAGPGAFADVANVELEEPQAPQSHGWFCCAAP</sequence>
<dbReference type="EMBL" id="CAMXCT030000743">
    <property type="protein sequence ID" value="CAL4770057.1"/>
    <property type="molecule type" value="Genomic_DNA"/>
</dbReference>
<reference evidence="4" key="1">
    <citation type="submission" date="2022-10" db="EMBL/GenBank/DDBJ databases">
        <authorList>
            <person name="Chen Y."/>
            <person name="Dougan E. K."/>
            <person name="Chan C."/>
            <person name="Rhodes N."/>
            <person name="Thang M."/>
        </authorList>
    </citation>
    <scope>NUCLEOTIDE SEQUENCE</scope>
</reference>
<keyword evidence="2" id="KW-0472">Membrane</keyword>
<name>A0A9P1FQ79_9DINO</name>
<evidence type="ECO:0000313" key="7">
    <source>
        <dbReference type="Proteomes" id="UP001152797"/>
    </source>
</evidence>
<gene>
    <name evidence="4" type="ORF">C1SCF055_LOCUS10410</name>
</gene>
<dbReference type="Proteomes" id="UP001152797">
    <property type="component" value="Unassembled WGS sequence"/>
</dbReference>
<evidence type="ECO:0000259" key="3">
    <source>
        <dbReference type="PROSITE" id="PS50191"/>
    </source>
</evidence>
<keyword evidence="7" id="KW-1185">Reference proteome</keyword>
<accession>A0A9P1FQ79</accession>
<evidence type="ECO:0000256" key="1">
    <source>
        <dbReference type="SAM" id="MobiDB-lite"/>
    </source>
</evidence>
<dbReference type="AlphaFoldDB" id="A0A9P1FQ79"/>
<evidence type="ECO:0000313" key="5">
    <source>
        <dbReference type="EMBL" id="CAL1136120.1"/>
    </source>
</evidence>
<reference evidence="5" key="2">
    <citation type="submission" date="2024-04" db="EMBL/GenBank/DDBJ databases">
        <authorList>
            <person name="Chen Y."/>
            <person name="Shah S."/>
            <person name="Dougan E. K."/>
            <person name="Thang M."/>
            <person name="Chan C."/>
        </authorList>
    </citation>
    <scope>NUCLEOTIDE SEQUENCE [LARGE SCALE GENOMIC DNA]</scope>
</reference>
<feature type="transmembrane region" description="Helical" evidence="2">
    <location>
        <begin position="73"/>
        <end position="94"/>
    </location>
</feature>
<keyword evidence="2" id="KW-1133">Transmembrane helix</keyword>
<dbReference type="EMBL" id="CAMXCT020000743">
    <property type="protein sequence ID" value="CAL1136120.1"/>
    <property type="molecule type" value="Genomic_DNA"/>
</dbReference>
<dbReference type="InterPro" id="IPR001251">
    <property type="entry name" value="CRAL-TRIO_dom"/>
</dbReference>
<dbReference type="InterPro" id="IPR036865">
    <property type="entry name" value="CRAL-TRIO_dom_sf"/>
</dbReference>
<keyword evidence="2" id="KW-0812">Transmembrane</keyword>
<dbReference type="OrthoDB" id="1434354at2759"/>
<organism evidence="4">
    <name type="scientific">Cladocopium goreaui</name>
    <dbReference type="NCBI Taxonomy" id="2562237"/>
    <lineage>
        <taxon>Eukaryota</taxon>
        <taxon>Sar</taxon>
        <taxon>Alveolata</taxon>
        <taxon>Dinophyceae</taxon>
        <taxon>Suessiales</taxon>
        <taxon>Symbiodiniaceae</taxon>
        <taxon>Cladocopium</taxon>
    </lineage>
</organism>
<protein>
    <submittedName>
        <fullName evidence="6">CRAL-TRIO domain-containing protein</fullName>
    </submittedName>
</protein>
<comment type="caution">
    <text evidence="4">The sequence shown here is derived from an EMBL/GenBank/DDBJ whole genome shotgun (WGS) entry which is preliminary data.</text>
</comment>
<evidence type="ECO:0000256" key="2">
    <source>
        <dbReference type="SAM" id="Phobius"/>
    </source>
</evidence>
<feature type="region of interest" description="Disordered" evidence="1">
    <location>
        <begin position="165"/>
        <end position="190"/>
    </location>
</feature>
<feature type="domain" description="CRAL-TRIO" evidence="3">
    <location>
        <begin position="1"/>
        <end position="139"/>
    </location>
</feature>
<dbReference type="EMBL" id="CAMXCT010000743">
    <property type="protein sequence ID" value="CAI3982745.1"/>
    <property type="molecule type" value="Genomic_DNA"/>
</dbReference>
<dbReference type="Gene3D" id="3.40.525.10">
    <property type="entry name" value="CRAL-TRIO lipid binding domain"/>
    <property type="match status" value="1"/>
</dbReference>